<sequence length="149" mass="16360">MISEAVVHAWRERTNPQISHERNSGQCLAAPDSTIYLLGAEQWSGLAAANKTAANRTTGQSGAEQWPRPDGSGQNQRSFISRAVAHAYRRRIEPEVSQERSSCPCLVAAHKTKGQSGAKQWPKPGGSEHNHRSVRSGAVAQAWRRRIEP</sequence>
<comment type="caution">
    <text evidence="2">The sequence shown here is derived from an EMBL/GenBank/DDBJ whole genome shotgun (WGS) entry which is preliminary data.</text>
</comment>
<gene>
    <name evidence="2" type="ORF">RRG08_027289</name>
</gene>
<dbReference type="Proteomes" id="UP001283361">
    <property type="component" value="Unassembled WGS sequence"/>
</dbReference>
<evidence type="ECO:0000313" key="2">
    <source>
        <dbReference type="EMBL" id="KAK3795731.1"/>
    </source>
</evidence>
<name>A0AAE1AYQ7_9GAST</name>
<organism evidence="2 3">
    <name type="scientific">Elysia crispata</name>
    <name type="common">lettuce slug</name>
    <dbReference type="NCBI Taxonomy" id="231223"/>
    <lineage>
        <taxon>Eukaryota</taxon>
        <taxon>Metazoa</taxon>
        <taxon>Spiralia</taxon>
        <taxon>Lophotrochozoa</taxon>
        <taxon>Mollusca</taxon>
        <taxon>Gastropoda</taxon>
        <taxon>Heterobranchia</taxon>
        <taxon>Euthyneura</taxon>
        <taxon>Panpulmonata</taxon>
        <taxon>Sacoglossa</taxon>
        <taxon>Placobranchoidea</taxon>
        <taxon>Plakobranchidae</taxon>
        <taxon>Elysia</taxon>
    </lineage>
</organism>
<dbReference type="AlphaFoldDB" id="A0AAE1AYQ7"/>
<keyword evidence="3" id="KW-1185">Reference proteome</keyword>
<accession>A0AAE1AYQ7</accession>
<protein>
    <submittedName>
        <fullName evidence="2">Uncharacterized protein</fullName>
    </submittedName>
</protein>
<feature type="region of interest" description="Disordered" evidence="1">
    <location>
        <begin position="51"/>
        <end position="82"/>
    </location>
</feature>
<reference evidence="2" key="1">
    <citation type="journal article" date="2023" name="G3 (Bethesda)">
        <title>A reference genome for the long-term kleptoplast-retaining sea slug Elysia crispata morphotype clarki.</title>
        <authorList>
            <person name="Eastman K.E."/>
            <person name="Pendleton A.L."/>
            <person name="Shaikh M.A."/>
            <person name="Suttiyut T."/>
            <person name="Ogas R."/>
            <person name="Tomko P."/>
            <person name="Gavelis G."/>
            <person name="Widhalm J.R."/>
            <person name="Wisecaver J.H."/>
        </authorList>
    </citation>
    <scope>NUCLEOTIDE SEQUENCE</scope>
    <source>
        <strain evidence="2">ECLA1</strain>
    </source>
</reference>
<evidence type="ECO:0000313" key="3">
    <source>
        <dbReference type="Proteomes" id="UP001283361"/>
    </source>
</evidence>
<feature type="region of interest" description="Disordered" evidence="1">
    <location>
        <begin position="110"/>
        <end position="149"/>
    </location>
</feature>
<evidence type="ECO:0000256" key="1">
    <source>
        <dbReference type="SAM" id="MobiDB-lite"/>
    </source>
</evidence>
<dbReference type="EMBL" id="JAWDGP010001001">
    <property type="protein sequence ID" value="KAK3795731.1"/>
    <property type="molecule type" value="Genomic_DNA"/>
</dbReference>
<proteinExistence type="predicted"/>